<feature type="compositionally biased region" description="Polar residues" evidence="8">
    <location>
        <begin position="477"/>
        <end position="489"/>
    </location>
</feature>
<dbReference type="CDD" id="cd12148">
    <property type="entry name" value="fungal_TF_MHR"/>
    <property type="match status" value="1"/>
</dbReference>
<comment type="subcellular location">
    <subcellularLocation>
        <location evidence="1">Nucleus</location>
    </subcellularLocation>
</comment>
<accession>A0ABQ7PKP4</accession>
<dbReference type="PROSITE" id="PS50157">
    <property type="entry name" value="ZINC_FINGER_C2H2_2"/>
    <property type="match status" value="1"/>
</dbReference>
<feature type="compositionally biased region" description="Low complexity" evidence="8">
    <location>
        <begin position="181"/>
        <end position="190"/>
    </location>
</feature>
<evidence type="ECO:0000256" key="8">
    <source>
        <dbReference type="SAM" id="MobiDB-lite"/>
    </source>
</evidence>
<sequence>MSASTRITQANERAVVRFAFHRFNYTPFVTDHEYGNFAGQTSALAGSMVARYLNRIFGLRYACLMTELRLQHMLVIFNISLTPKGDYSQPPVQAADWEHLREPCEQVCENQIQFRHLAMASLRNIMNVEVDDEHEDFRSRKTSASGPVPDSGSSMVSGAHRRELESSLDISSSRAHGTDPSSSHLSSSSHFLPINQSTSAVANSHLLTPSPSDRRPSITSIDSMDSHHEPRHNRRHNHSRAPDPNVLRHEEETPVKLTPITRRVSRAKKGVPVHTCDMCRPPKTFTRAEHLRRHQLSHRPPDLSCPVPGCDKAFHRHDLLVRHQQKHCLDARVQIPIGAGQGSSLYRSGEKRQSSVSRSSPPRSSTPFQQLYGNASQTSTSSSIPMGSSHWATHRNMPVHLHQAHTDDALEGMRNDYMLDSVSNLHPPAASIASNFTQPRSMPAIPEFDFVHDIGASLAAAPTLAWPAPSSLTTATPQTTFSLPTTIDTTSRRPDLSVSPTGWLSSGDTAPRGVSSSITATSGGFSGPYTYGTSLSPPTHLPMYSEEPCVGYTGYGTSPTLYDAYIPTPELRASPLEYVSNQSSDTMVTAPVPLPMDRVAPNKADTSSGYDILSRDIWSAPLNREAESALPTYVDIYWDKMHPLYPIIHRATIENGTNESPEQLHALRCAMGAVATQNLTHRDHRINGSQLHAFALQSTKPFTSSARWSLPTMQCILLCEYYARFRGRHKEDYKPSPQFRTVYQMIGQMVSDHCFASRPNCKGTKQQRWRAWIHVESCRRLLSACFLLSVHGMFYHEQPYSDAFSPDNMMTSEFYIPLSGSTTSLWDASSAETWASIDMSTVKLKTVGDVMHDARSSHMDNPAFDVSLIIAAHALRLPRRQHRRDVQTVHDVSSFRCNDLLMFRYFGNRPGATTYLALYYTPLHILLAVSGESWVFRTKLPDIHTFSEHKRQLSQWRDSGTCAIATVFAARAIRDFLGLSPDNASPMNTPKVKGKDISDYWGLYICTLICWAFGHRAIRPCTEEELPTRMQAVRWIQAVAEMEPYQLQGSVGREHSQAIVGLVRGVLEKDCLVGSNVLLADSVSVLRRIEDRSRIWFQPRGKGVEKRKWGGH</sequence>
<reference evidence="10 11" key="1">
    <citation type="journal article" date="2020" name="bioRxiv">
        <title>Whole genome comparisons of ergot fungi reveals the divergence and evolution of species within the genus Claviceps are the result of varying mechanisms driving genome evolution and host range expansion.</title>
        <authorList>
            <person name="Wyka S.A."/>
            <person name="Mondo S.J."/>
            <person name="Liu M."/>
            <person name="Dettman J."/>
            <person name="Nalam V."/>
            <person name="Broders K.D."/>
        </authorList>
    </citation>
    <scope>NUCLEOTIDE SEQUENCE [LARGE SCALE GENOMIC DNA]</scope>
    <source>
        <strain evidence="10 11">LM583</strain>
    </source>
</reference>
<dbReference type="PROSITE" id="PS00028">
    <property type="entry name" value="ZINC_FINGER_C2H2_1"/>
    <property type="match status" value="1"/>
</dbReference>
<dbReference type="PANTHER" id="PTHR40626">
    <property type="entry name" value="MIP31509P"/>
    <property type="match status" value="1"/>
</dbReference>
<dbReference type="SUPFAM" id="SSF57667">
    <property type="entry name" value="beta-beta-alpha zinc fingers"/>
    <property type="match status" value="1"/>
</dbReference>
<evidence type="ECO:0000256" key="2">
    <source>
        <dbReference type="ARBA" id="ARBA00022723"/>
    </source>
</evidence>
<keyword evidence="3" id="KW-0677">Repeat</keyword>
<dbReference type="Pfam" id="PF00096">
    <property type="entry name" value="zf-C2H2"/>
    <property type="match status" value="1"/>
</dbReference>
<keyword evidence="5" id="KW-0862">Zinc</keyword>
<dbReference type="InterPro" id="IPR013087">
    <property type="entry name" value="Znf_C2H2_type"/>
</dbReference>
<protein>
    <recommendedName>
        <fullName evidence="9">C2H2-type domain-containing protein</fullName>
    </recommendedName>
</protein>
<feature type="region of interest" description="Disordered" evidence="8">
    <location>
        <begin position="477"/>
        <end position="516"/>
    </location>
</feature>
<keyword evidence="2" id="KW-0479">Metal-binding</keyword>
<evidence type="ECO:0000259" key="9">
    <source>
        <dbReference type="PROSITE" id="PS50157"/>
    </source>
</evidence>
<dbReference type="InterPro" id="IPR036236">
    <property type="entry name" value="Znf_C2H2_sf"/>
</dbReference>
<evidence type="ECO:0000313" key="10">
    <source>
        <dbReference type="EMBL" id="KAG5963194.1"/>
    </source>
</evidence>
<dbReference type="Gene3D" id="3.30.160.60">
    <property type="entry name" value="Classic Zinc Finger"/>
    <property type="match status" value="1"/>
</dbReference>
<dbReference type="InterPro" id="IPR007219">
    <property type="entry name" value="XnlR_reg_dom"/>
</dbReference>
<dbReference type="PANTHER" id="PTHR40626:SF30">
    <property type="entry name" value="FINGER DOMAIN PROTEIN, PUTATIVE (AFU_ORTHOLOGUE AFUA_4G13600)-RELATED"/>
    <property type="match status" value="1"/>
</dbReference>
<feature type="domain" description="C2H2-type" evidence="9">
    <location>
        <begin position="303"/>
        <end position="327"/>
    </location>
</feature>
<organism evidence="10 11">
    <name type="scientific">Claviceps arundinis</name>
    <dbReference type="NCBI Taxonomy" id="1623583"/>
    <lineage>
        <taxon>Eukaryota</taxon>
        <taxon>Fungi</taxon>
        <taxon>Dikarya</taxon>
        <taxon>Ascomycota</taxon>
        <taxon>Pezizomycotina</taxon>
        <taxon>Sordariomycetes</taxon>
        <taxon>Hypocreomycetidae</taxon>
        <taxon>Hypocreales</taxon>
        <taxon>Clavicipitaceae</taxon>
        <taxon>Claviceps</taxon>
    </lineage>
</organism>
<feature type="region of interest" description="Disordered" evidence="8">
    <location>
        <begin position="204"/>
        <end position="253"/>
    </location>
</feature>
<comment type="caution">
    <text evidence="10">The sequence shown here is derived from an EMBL/GenBank/DDBJ whole genome shotgun (WGS) entry which is preliminary data.</text>
</comment>
<feature type="region of interest" description="Disordered" evidence="8">
    <location>
        <begin position="340"/>
        <end position="391"/>
    </location>
</feature>
<keyword evidence="11" id="KW-1185">Reference proteome</keyword>
<dbReference type="Proteomes" id="UP000742024">
    <property type="component" value="Unassembled WGS sequence"/>
</dbReference>
<dbReference type="EMBL" id="SRPR01000056">
    <property type="protein sequence ID" value="KAG5963194.1"/>
    <property type="molecule type" value="Genomic_DNA"/>
</dbReference>
<proteinExistence type="predicted"/>
<evidence type="ECO:0000313" key="11">
    <source>
        <dbReference type="Proteomes" id="UP000742024"/>
    </source>
</evidence>
<keyword evidence="6" id="KW-0539">Nucleus</keyword>
<gene>
    <name evidence="10" type="ORF">E4U57_006435</name>
</gene>
<feature type="compositionally biased region" description="Low complexity" evidence="8">
    <location>
        <begin position="354"/>
        <end position="389"/>
    </location>
</feature>
<dbReference type="Pfam" id="PF04082">
    <property type="entry name" value="Fungal_trans"/>
    <property type="match status" value="1"/>
</dbReference>
<evidence type="ECO:0000256" key="3">
    <source>
        <dbReference type="ARBA" id="ARBA00022737"/>
    </source>
</evidence>
<evidence type="ECO:0000256" key="7">
    <source>
        <dbReference type="PROSITE-ProRule" id="PRU00042"/>
    </source>
</evidence>
<feature type="compositionally biased region" description="Polar residues" evidence="8">
    <location>
        <begin position="498"/>
        <end position="516"/>
    </location>
</feature>
<evidence type="ECO:0000256" key="5">
    <source>
        <dbReference type="ARBA" id="ARBA00022833"/>
    </source>
</evidence>
<feature type="compositionally biased region" description="Basic residues" evidence="8">
    <location>
        <begin position="229"/>
        <end position="239"/>
    </location>
</feature>
<feature type="compositionally biased region" description="Polar residues" evidence="8">
    <location>
        <begin position="204"/>
        <end position="223"/>
    </location>
</feature>
<name>A0ABQ7PKP4_9HYPO</name>
<dbReference type="SMART" id="SM00355">
    <property type="entry name" value="ZnF_C2H2"/>
    <property type="match status" value="2"/>
</dbReference>
<evidence type="ECO:0000256" key="1">
    <source>
        <dbReference type="ARBA" id="ARBA00004123"/>
    </source>
</evidence>
<evidence type="ECO:0000256" key="6">
    <source>
        <dbReference type="ARBA" id="ARBA00023242"/>
    </source>
</evidence>
<evidence type="ECO:0000256" key="4">
    <source>
        <dbReference type="ARBA" id="ARBA00022771"/>
    </source>
</evidence>
<keyword evidence="4 7" id="KW-0863">Zinc-finger</keyword>
<dbReference type="InterPro" id="IPR051059">
    <property type="entry name" value="VerF-like"/>
</dbReference>
<feature type="region of interest" description="Disordered" evidence="8">
    <location>
        <begin position="133"/>
        <end position="190"/>
    </location>
</feature>